<feature type="region of interest" description="Disordered" evidence="5">
    <location>
        <begin position="259"/>
        <end position="284"/>
    </location>
</feature>
<organism evidence="7 8">
    <name type="scientific">Lophiostoma macrostomum CBS 122681</name>
    <dbReference type="NCBI Taxonomy" id="1314788"/>
    <lineage>
        <taxon>Eukaryota</taxon>
        <taxon>Fungi</taxon>
        <taxon>Dikarya</taxon>
        <taxon>Ascomycota</taxon>
        <taxon>Pezizomycotina</taxon>
        <taxon>Dothideomycetes</taxon>
        <taxon>Pleosporomycetidae</taxon>
        <taxon>Pleosporales</taxon>
        <taxon>Lophiostomataceae</taxon>
        <taxon>Lophiostoma</taxon>
    </lineage>
</organism>
<comment type="subcellular location">
    <subcellularLocation>
        <location evidence="1">Membrane</location>
        <topology evidence="1">Multi-pass membrane protein</topology>
    </subcellularLocation>
</comment>
<evidence type="ECO:0000256" key="1">
    <source>
        <dbReference type="ARBA" id="ARBA00004141"/>
    </source>
</evidence>
<keyword evidence="2 6" id="KW-0812">Transmembrane</keyword>
<keyword evidence="8" id="KW-1185">Reference proteome</keyword>
<sequence length="466" mass="49996">MHVSNRCTLSSAWVSTQTTTLAPSTTSAVASTSITAVSDCHSHGTTQYCVAGPSEYEIIGPTATEEFEVQYTDCHTHSAQTYCVNSHGEDVQILTEPNKDTDEHTSTNTTTTDDPSEQMDCHFHAGVEHCVDGDSEEHAACDRTDRDYNVPLRIGLLFVILITSGFGVFLPIVATSFTRVSQHSIIFVLLKQFGTGVVISTAFVHLFTHASLMFTNECLGELSYEGTTAAVFMAGLFLSFIVDYISARFVLWRQHRKTTTSSSDSEGRPTAVTRDLKTDSQTPDSATALTHRKEHGNHAHVRGRADEKVGVLVLEAGIIFHSLLIGLTLVVAGDSFFLTLFAVILFHQMFEGIALGTCIAGLPSTAASFLQKSLMATAFALITPIGMAIGIGLLNQFNGNDPSTLVAIGTLDALSAGILAWVGIVEMLAKDWLHGPLLDSGLVKTGVAMVALVMGMISMSVLGKWA</sequence>
<feature type="transmembrane region" description="Helical" evidence="6">
    <location>
        <begin position="406"/>
        <end position="429"/>
    </location>
</feature>
<dbReference type="PANTHER" id="PTHR11040">
    <property type="entry name" value="ZINC/IRON TRANSPORTER"/>
    <property type="match status" value="1"/>
</dbReference>
<evidence type="ECO:0000256" key="4">
    <source>
        <dbReference type="ARBA" id="ARBA00023136"/>
    </source>
</evidence>
<name>A0A6A6T7H7_9PLEO</name>
<feature type="transmembrane region" description="Helical" evidence="6">
    <location>
        <begin position="185"/>
        <end position="207"/>
    </location>
</feature>
<gene>
    <name evidence="7" type="ORF">K491DRAFT_768188</name>
</gene>
<dbReference type="Pfam" id="PF02535">
    <property type="entry name" value="Zip"/>
    <property type="match status" value="1"/>
</dbReference>
<evidence type="ECO:0000256" key="2">
    <source>
        <dbReference type="ARBA" id="ARBA00022692"/>
    </source>
</evidence>
<dbReference type="Proteomes" id="UP000799324">
    <property type="component" value="Unassembled WGS sequence"/>
</dbReference>
<feature type="transmembrane region" description="Helical" evidence="6">
    <location>
        <begin position="227"/>
        <end position="247"/>
    </location>
</feature>
<evidence type="ECO:0000256" key="6">
    <source>
        <dbReference type="SAM" id="Phobius"/>
    </source>
</evidence>
<dbReference type="AlphaFoldDB" id="A0A6A6T7H7"/>
<feature type="region of interest" description="Disordered" evidence="5">
    <location>
        <begin position="96"/>
        <end position="117"/>
    </location>
</feature>
<reference evidence="7" key="1">
    <citation type="journal article" date="2020" name="Stud. Mycol.">
        <title>101 Dothideomycetes genomes: a test case for predicting lifestyles and emergence of pathogens.</title>
        <authorList>
            <person name="Haridas S."/>
            <person name="Albert R."/>
            <person name="Binder M."/>
            <person name="Bloem J."/>
            <person name="Labutti K."/>
            <person name="Salamov A."/>
            <person name="Andreopoulos B."/>
            <person name="Baker S."/>
            <person name="Barry K."/>
            <person name="Bills G."/>
            <person name="Bluhm B."/>
            <person name="Cannon C."/>
            <person name="Castanera R."/>
            <person name="Culley D."/>
            <person name="Daum C."/>
            <person name="Ezra D."/>
            <person name="Gonzalez J."/>
            <person name="Henrissat B."/>
            <person name="Kuo A."/>
            <person name="Liang C."/>
            <person name="Lipzen A."/>
            <person name="Lutzoni F."/>
            <person name="Magnuson J."/>
            <person name="Mondo S."/>
            <person name="Nolan M."/>
            <person name="Ohm R."/>
            <person name="Pangilinan J."/>
            <person name="Park H.-J."/>
            <person name="Ramirez L."/>
            <person name="Alfaro M."/>
            <person name="Sun H."/>
            <person name="Tritt A."/>
            <person name="Yoshinaga Y."/>
            <person name="Zwiers L.-H."/>
            <person name="Turgeon B."/>
            <person name="Goodwin S."/>
            <person name="Spatafora J."/>
            <person name="Crous P."/>
            <person name="Grigoriev I."/>
        </authorList>
    </citation>
    <scope>NUCLEOTIDE SEQUENCE</scope>
    <source>
        <strain evidence="7">CBS 122681</strain>
    </source>
</reference>
<accession>A0A6A6T7H7</accession>
<keyword evidence="4 6" id="KW-0472">Membrane</keyword>
<proteinExistence type="predicted"/>
<keyword evidence="3 6" id="KW-1133">Transmembrane helix</keyword>
<evidence type="ECO:0000256" key="3">
    <source>
        <dbReference type="ARBA" id="ARBA00022989"/>
    </source>
</evidence>
<feature type="transmembrane region" description="Helical" evidence="6">
    <location>
        <begin position="154"/>
        <end position="173"/>
    </location>
</feature>
<dbReference type="InterPro" id="IPR003689">
    <property type="entry name" value="ZIP"/>
</dbReference>
<evidence type="ECO:0000256" key="5">
    <source>
        <dbReference type="SAM" id="MobiDB-lite"/>
    </source>
</evidence>
<dbReference type="GO" id="GO:0005385">
    <property type="term" value="F:zinc ion transmembrane transporter activity"/>
    <property type="evidence" value="ECO:0007669"/>
    <property type="project" value="TreeGrafter"/>
</dbReference>
<evidence type="ECO:0000313" key="7">
    <source>
        <dbReference type="EMBL" id="KAF2655622.1"/>
    </source>
</evidence>
<feature type="transmembrane region" description="Helical" evidence="6">
    <location>
        <begin position="441"/>
        <end position="462"/>
    </location>
</feature>
<feature type="transmembrane region" description="Helical" evidence="6">
    <location>
        <begin position="374"/>
        <end position="394"/>
    </location>
</feature>
<protein>
    <submittedName>
        <fullName evidence="7">Zip-domain-containing protein</fullName>
    </submittedName>
</protein>
<dbReference type="PANTHER" id="PTHR11040:SF44">
    <property type="entry name" value="PROTEIN ZNTC-RELATED"/>
    <property type="match status" value="1"/>
</dbReference>
<dbReference type="GO" id="GO:0005886">
    <property type="term" value="C:plasma membrane"/>
    <property type="evidence" value="ECO:0007669"/>
    <property type="project" value="TreeGrafter"/>
</dbReference>
<dbReference type="EMBL" id="MU004346">
    <property type="protein sequence ID" value="KAF2655622.1"/>
    <property type="molecule type" value="Genomic_DNA"/>
</dbReference>
<evidence type="ECO:0000313" key="8">
    <source>
        <dbReference type="Proteomes" id="UP000799324"/>
    </source>
</evidence>
<dbReference type="OrthoDB" id="448280at2759"/>
<feature type="transmembrane region" description="Helical" evidence="6">
    <location>
        <begin position="309"/>
        <end position="330"/>
    </location>
</feature>